<accession>A0A0U9HY85</accession>
<dbReference type="PANTHER" id="PTHR39210:SF1">
    <property type="entry name" value="HEPARIN-SULFATE LYASE"/>
    <property type="match status" value="1"/>
</dbReference>
<dbReference type="GO" id="GO:0042597">
    <property type="term" value="C:periplasmic space"/>
    <property type="evidence" value="ECO:0007669"/>
    <property type="project" value="UniProtKB-SubCell"/>
</dbReference>
<sequence length="570" mass="66699">MIFQNTINGDAKNAANEIINNELFIHPTWNTIPFSNDFNWNVDPYNNRTWCFYLHSLSPVNYLVSAYSLQPEEKYLIKAKEIIHSWINFNAVEEIEPSIHAWNDHSTANRVVTLIFFWVHYKDSEIYDPKFVVEMHSLLKKHGEFLYDDNNYNFRNNHGAYQDRALIELSILFPDMDSSESWFNKGIKRLSNYINKFVSNEGVHKEHSAAYHLLMIRLLSGINKFLKYHQREITSLTETINKMEEYLAHIVKPNGELPMTGDSGPDKISYLKKENIHNPKLLYVRTNGSKGEKPLNSIVYKKDGIAVFRDGFNSKKSIYLNFIAAFNSLTHKHADDLSFLLSIGKSDFFTDSGKYNYQEQNEYRKYFRSTLAHNSITVNRKTFDLKLNQKGKSKIDYFGQNDEFSYVCGSHTLYPNVVIIRTIIYLKTQESIILHDKIRSAKERTYSQIFNIGKEINVQPVTKKKVLLRSNIDNKEIELLQLNHVTEFKNYSGEKDPIRGWQSTAFNKKHPISQLQFSNKGTDMDYKTIINLNTKKLHTIKNYSVQQNTDENIYNLILKNNERKVIRLNK</sequence>
<organism evidence="7 8">
    <name type="scientific">Oceanobacillus picturae</name>
    <dbReference type="NCBI Taxonomy" id="171693"/>
    <lineage>
        <taxon>Bacteria</taxon>
        <taxon>Bacillati</taxon>
        <taxon>Bacillota</taxon>
        <taxon>Bacilli</taxon>
        <taxon>Bacillales</taxon>
        <taxon>Bacillaceae</taxon>
        <taxon>Oceanobacillus</taxon>
    </lineage>
</organism>
<evidence type="ECO:0000313" key="7">
    <source>
        <dbReference type="EMBL" id="GAQ16781.1"/>
    </source>
</evidence>
<keyword evidence="4" id="KW-0456">Lyase</keyword>
<dbReference type="InterPro" id="IPR031680">
    <property type="entry name" value="Hepar_II_III_N"/>
</dbReference>
<dbReference type="OrthoDB" id="7335480at2"/>
<dbReference type="Proteomes" id="UP000052946">
    <property type="component" value="Unassembled WGS sequence"/>
</dbReference>
<evidence type="ECO:0000259" key="5">
    <source>
        <dbReference type="Pfam" id="PF07940"/>
    </source>
</evidence>
<dbReference type="Pfam" id="PF07940">
    <property type="entry name" value="Hepar_II_III_C"/>
    <property type="match status" value="1"/>
</dbReference>
<reference evidence="7 8" key="2">
    <citation type="journal article" date="2016" name="Genome Announc.">
        <title>Draft Genome Sequence of Oceanobacillus picturae Heshi-B3, Isolated from Fermented Rice Bran in a Traditional Japanese Seafood Dish.</title>
        <authorList>
            <person name="Akuzawa S."/>
            <person name="Nagaoka J."/>
            <person name="Kanekatsu M."/>
            <person name="Kanesaki Y."/>
            <person name="Suzuki T."/>
        </authorList>
    </citation>
    <scope>NUCLEOTIDE SEQUENCE [LARGE SCALE GENOMIC DNA]</scope>
    <source>
        <strain evidence="7 8">Heshi-B3</strain>
    </source>
</reference>
<dbReference type="Pfam" id="PF16889">
    <property type="entry name" value="Hepar_II_III_N"/>
    <property type="match status" value="1"/>
</dbReference>
<evidence type="ECO:0000313" key="8">
    <source>
        <dbReference type="Proteomes" id="UP000052946"/>
    </source>
</evidence>
<dbReference type="PANTHER" id="PTHR39210">
    <property type="entry name" value="HEPARIN-SULFATE LYASE"/>
    <property type="match status" value="1"/>
</dbReference>
<evidence type="ECO:0000256" key="3">
    <source>
        <dbReference type="ARBA" id="ARBA00022764"/>
    </source>
</evidence>
<dbReference type="InterPro" id="IPR012480">
    <property type="entry name" value="Hepar_II_III_C"/>
</dbReference>
<evidence type="ECO:0000256" key="1">
    <source>
        <dbReference type="ARBA" id="ARBA00004418"/>
    </source>
</evidence>
<gene>
    <name evidence="7" type="ORF">OPHB3_0705</name>
</gene>
<comment type="subcellular location">
    <subcellularLocation>
        <location evidence="1">Periplasm</location>
    </subcellularLocation>
</comment>
<evidence type="ECO:0000256" key="2">
    <source>
        <dbReference type="ARBA" id="ARBA00022729"/>
    </source>
</evidence>
<keyword evidence="2" id="KW-0732">Signal</keyword>
<dbReference type="GO" id="GO:0016829">
    <property type="term" value="F:lyase activity"/>
    <property type="evidence" value="ECO:0007669"/>
    <property type="project" value="UniProtKB-KW"/>
</dbReference>
<dbReference type="RefSeq" id="WP_058949420.1">
    <property type="nucleotide sequence ID" value="NZ_BBXV01000010.1"/>
</dbReference>
<dbReference type="InterPro" id="IPR008929">
    <property type="entry name" value="Chondroitin_lyas"/>
</dbReference>
<comment type="caution">
    <text evidence="7">The sequence shown here is derived from an EMBL/GenBank/DDBJ whole genome shotgun (WGS) entry which is preliminary data.</text>
</comment>
<dbReference type="Gene3D" id="1.50.10.100">
    <property type="entry name" value="Chondroitin AC/alginate lyase"/>
    <property type="match status" value="1"/>
</dbReference>
<feature type="domain" description="Heparinase II/III-like C-terminal" evidence="5">
    <location>
        <begin position="329"/>
        <end position="521"/>
    </location>
</feature>
<evidence type="ECO:0000259" key="6">
    <source>
        <dbReference type="Pfam" id="PF16889"/>
    </source>
</evidence>
<keyword evidence="3" id="KW-0574">Periplasm</keyword>
<protein>
    <submittedName>
        <fullName evidence="7">Heparinase II/III-like family protein</fullName>
    </submittedName>
</protein>
<dbReference type="Gene3D" id="2.70.98.70">
    <property type="match status" value="1"/>
</dbReference>
<evidence type="ECO:0000256" key="4">
    <source>
        <dbReference type="ARBA" id="ARBA00023239"/>
    </source>
</evidence>
<name>A0A0U9HY85_9BACI</name>
<dbReference type="SUPFAM" id="SSF48230">
    <property type="entry name" value="Chondroitin AC/alginate lyase"/>
    <property type="match status" value="1"/>
</dbReference>
<dbReference type="AlphaFoldDB" id="A0A0U9HY85"/>
<dbReference type="EMBL" id="BBXV01000010">
    <property type="protein sequence ID" value="GAQ16781.1"/>
    <property type="molecule type" value="Genomic_DNA"/>
</dbReference>
<reference evidence="8" key="1">
    <citation type="submission" date="2015-07" db="EMBL/GenBank/DDBJ databases">
        <title>Draft Genome Sequence of Oceanobacillus picturae Heshi-B3 that Was Isolated from Fermented Rice Bran with Aging Salted Mackerel, Which Was Named Heshiko as Traditional Fermented Seafood in Japan.</title>
        <authorList>
            <person name="Akuzawa S."/>
            <person name="Nakagawa J."/>
            <person name="Kanekatsu T."/>
            <person name="Kanesaki Y."/>
            <person name="Suzuki T."/>
        </authorList>
    </citation>
    <scope>NUCLEOTIDE SEQUENCE [LARGE SCALE GENOMIC DNA]</scope>
    <source>
        <strain evidence="8">Heshi-B3</strain>
    </source>
</reference>
<feature type="domain" description="Heparin-sulfate lyase N-terminal" evidence="6">
    <location>
        <begin position="6"/>
        <end position="273"/>
    </location>
</feature>
<proteinExistence type="predicted"/>